<evidence type="ECO:0000313" key="1">
    <source>
        <dbReference type="EMBL" id="TFK96958.1"/>
    </source>
</evidence>
<dbReference type="AlphaFoldDB" id="A0A5C3Q9V2"/>
<organism evidence="1 2">
    <name type="scientific">Pterulicium gracile</name>
    <dbReference type="NCBI Taxonomy" id="1884261"/>
    <lineage>
        <taxon>Eukaryota</taxon>
        <taxon>Fungi</taxon>
        <taxon>Dikarya</taxon>
        <taxon>Basidiomycota</taxon>
        <taxon>Agaricomycotina</taxon>
        <taxon>Agaricomycetes</taxon>
        <taxon>Agaricomycetidae</taxon>
        <taxon>Agaricales</taxon>
        <taxon>Pleurotineae</taxon>
        <taxon>Pterulaceae</taxon>
        <taxon>Pterulicium</taxon>
    </lineage>
</organism>
<dbReference type="EMBL" id="ML178852">
    <property type="protein sequence ID" value="TFK96958.1"/>
    <property type="molecule type" value="Genomic_DNA"/>
</dbReference>
<dbReference type="InterPro" id="IPR041078">
    <property type="entry name" value="Plavaka"/>
</dbReference>
<protein>
    <submittedName>
        <fullName evidence="1">Uncharacterized protein</fullName>
    </submittedName>
</protein>
<dbReference type="OrthoDB" id="2747587at2759"/>
<name>A0A5C3Q9V2_9AGAR</name>
<gene>
    <name evidence="1" type="ORF">BDV98DRAFT_633423</name>
</gene>
<reference evidence="1 2" key="1">
    <citation type="journal article" date="2019" name="Nat. Ecol. Evol.">
        <title>Megaphylogeny resolves global patterns of mushroom evolution.</title>
        <authorList>
            <person name="Varga T."/>
            <person name="Krizsan K."/>
            <person name="Foldi C."/>
            <person name="Dima B."/>
            <person name="Sanchez-Garcia M."/>
            <person name="Sanchez-Ramirez S."/>
            <person name="Szollosi G.J."/>
            <person name="Szarkandi J.G."/>
            <person name="Papp V."/>
            <person name="Albert L."/>
            <person name="Andreopoulos W."/>
            <person name="Angelini C."/>
            <person name="Antonin V."/>
            <person name="Barry K.W."/>
            <person name="Bougher N.L."/>
            <person name="Buchanan P."/>
            <person name="Buyck B."/>
            <person name="Bense V."/>
            <person name="Catcheside P."/>
            <person name="Chovatia M."/>
            <person name="Cooper J."/>
            <person name="Damon W."/>
            <person name="Desjardin D."/>
            <person name="Finy P."/>
            <person name="Geml J."/>
            <person name="Haridas S."/>
            <person name="Hughes K."/>
            <person name="Justo A."/>
            <person name="Karasinski D."/>
            <person name="Kautmanova I."/>
            <person name="Kiss B."/>
            <person name="Kocsube S."/>
            <person name="Kotiranta H."/>
            <person name="LaButti K.M."/>
            <person name="Lechner B.E."/>
            <person name="Liimatainen K."/>
            <person name="Lipzen A."/>
            <person name="Lukacs Z."/>
            <person name="Mihaltcheva S."/>
            <person name="Morgado L.N."/>
            <person name="Niskanen T."/>
            <person name="Noordeloos M.E."/>
            <person name="Ohm R.A."/>
            <person name="Ortiz-Santana B."/>
            <person name="Ovrebo C."/>
            <person name="Racz N."/>
            <person name="Riley R."/>
            <person name="Savchenko A."/>
            <person name="Shiryaev A."/>
            <person name="Soop K."/>
            <person name="Spirin V."/>
            <person name="Szebenyi C."/>
            <person name="Tomsovsky M."/>
            <person name="Tulloss R.E."/>
            <person name="Uehling J."/>
            <person name="Grigoriev I.V."/>
            <person name="Vagvolgyi C."/>
            <person name="Papp T."/>
            <person name="Martin F.M."/>
            <person name="Miettinen O."/>
            <person name="Hibbett D.S."/>
            <person name="Nagy L.G."/>
        </authorList>
    </citation>
    <scope>NUCLEOTIDE SEQUENCE [LARGE SCALE GENOMIC DNA]</scope>
    <source>
        <strain evidence="1 2">CBS 309.79</strain>
    </source>
</reference>
<sequence>MTHLPHYTDAKISKDDDDFRAFKKRLYNDYCSYPFFQASPDECFSPTGDLEGSDVPRSRALCGHLSDTYEDNPIVLCEAFGIVGGVTLTCFPQSFTHRFPRADIHELLAPDLLHELIKDTFEEHLLEWTLDYISLAYDNADAAEILDDIEKRLPIMPSFPGLRRSRQGRNFKQWAGNDTKALMKVSAVSHHDCFFRVSCLTFWVIWIFIPAIVDYVPPRMVECLVAFTNSAYAARLSCHTSSTLAIMQQELDRFLELRDIYIETGVRESFVVPLPSIRLFGSPNGVCSSLTESKHIRAVNKPCRRSNPDSPLAQMLKTNTRLSNIAAARSHDAAQGLLRHDVLTAARMEVDGNEEEEEEEWDCVGPVAGRAAGFKPWLERDDLRDLAFEYDFPSIQLAKRPAVFYAPSKLSGPHGMREEVIRGTPSWYGGAERRNTVLIQNGDDDEPMGGLVVARVHAFLGFRVDEQRYTPALVTYSRRTNDLPDPLTGMWTLMPEVVEGGAPGERKLDFDSYRLYHS</sequence>
<dbReference type="Pfam" id="PF18759">
    <property type="entry name" value="Plavaka"/>
    <property type="match status" value="1"/>
</dbReference>
<dbReference type="STRING" id="1884261.A0A5C3Q9V2"/>
<accession>A0A5C3Q9V2</accession>
<evidence type="ECO:0000313" key="2">
    <source>
        <dbReference type="Proteomes" id="UP000305067"/>
    </source>
</evidence>
<proteinExistence type="predicted"/>
<keyword evidence="2" id="KW-1185">Reference proteome</keyword>
<dbReference type="Proteomes" id="UP000305067">
    <property type="component" value="Unassembled WGS sequence"/>
</dbReference>